<dbReference type="Proteomes" id="UP000316770">
    <property type="component" value="Chromosome"/>
</dbReference>
<dbReference type="SUPFAM" id="SSF160631">
    <property type="entry name" value="SMI1/KNR4-like"/>
    <property type="match status" value="1"/>
</dbReference>
<sequence length="213" mass="23388">MQKTLDRVAKHLADAGIALNVELNPPATTGDVDTAQSRIGLALPPAYVDFVTQFANGLSLSWTTDDGPFGSFELEPVANSVGGALEMRDWRFYDDDAARDYGFPYTDDPDLALVTNKLMHNWIPLHAEGNGDNLSLDLNPEGFGNVVFDHHSWLDGGTGANGFLMASDFTSFFEAWSTVCFAQPKSLSWKSVLTDDGVDWASDQFDDRFRLTP</sequence>
<organism evidence="2 3">
    <name type="scientific">Rosistilla oblonga</name>
    <dbReference type="NCBI Taxonomy" id="2527990"/>
    <lineage>
        <taxon>Bacteria</taxon>
        <taxon>Pseudomonadati</taxon>
        <taxon>Planctomycetota</taxon>
        <taxon>Planctomycetia</taxon>
        <taxon>Pirellulales</taxon>
        <taxon>Pirellulaceae</taxon>
        <taxon>Rosistilla</taxon>
    </lineage>
</organism>
<name>A0A518IUY2_9BACT</name>
<dbReference type="RefSeq" id="WP_145285830.1">
    <property type="nucleotide sequence ID" value="NZ_CP036318.1"/>
</dbReference>
<dbReference type="EMBL" id="CP036318">
    <property type="protein sequence ID" value="QDV56898.1"/>
    <property type="molecule type" value="Genomic_DNA"/>
</dbReference>
<dbReference type="SMART" id="SM00860">
    <property type="entry name" value="SMI1_KNR4"/>
    <property type="match status" value="1"/>
</dbReference>
<proteinExistence type="predicted"/>
<reference evidence="2 3" key="1">
    <citation type="submission" date="2019-02" db="EMBL/GenBank/DDBJ databases">
        <title>Deep-cultivation of Planctomycetes and their phenomic and genomic characterization uncovers novel biology.</title>
        <authorList>
            <person name="Wiegand S."/>
            <person name="Jogler M."/>
            <person name="Boedeker C."/>
            <person name="Pinto D."/>
            <person name="Vollmers J."/>
            <person name="Rivas-Marin E."/>
            <person name="Kohn T."/>
            <person name="Peeters S.H."/>
            <person name="Heuer A."/>
            <person name="Rast P."/>
            <person name="Oberbeckmann S."/>
            <person name="Bunk B."/>
            <person name="Jeske O."/>
            <person name="Meyerdierks A."/>
            <person name="Storesund J.E."/>
            <person name="Kallscheuer N."/>
            <person name="Luecker S."/>
            <person name="Lage O.M."/>
            <person name="Pohl T."/>
            <person name="Merkel B.J."/>
            <person name="Hornburger P."/>
            <person name="Mueller R.-W."/>
            <person name="Bruemmer F."/>
            <person name="Labrenz M."/>
            <person name="Spormann A.M."/>
            <person name="Op den Camp H."/>
            <person name="Overmann J."/>
            <person name="Amann R."/>
            <person name="Jetten M.S.M."/>
            <person name="Mascher T."/>
            <person name="Medema M.H."/>
            <person name="Devos D.P."/>
            <person name="Kaster A.-K."/>
            <person name="Ovreas L."/>
            <person name="Rohde M."/>
            <person name="Galperin M.Y."/>
            <person name="Jogler C."/>
        </authorList>
    </citation>
    <scope>NUCLEOTIDE SEQUENCE [LARGE SCALE GENOMIC DNA]</scope>
    <source>
        <strain evidence="2 3">Mal33</strain>
    </source>
</reference>
<dbReference type="Gene3D" id="3.40.1580.10">
    <property type="entry name" value="SMI1/KNR4-like"/>
    <property type="match status" value="1"/>
</dbReference>
<feature type="domain" description="Knr4/Smi1-like" evidence="1">
    <location>
        <begin position="26"/>
        <end position="175"/>
    </location>
</feature>
<accession>A0A518IUY2</accession>
<evidence type="ECO:0000313" key="3">
    <source>
        <dbReference type="Proteomes" id="UP000316770"/>
    </source>
</evidence>
<protein>
    <submittedName>
        <fullName evidence="2">SMI1 / KNR4 family protein</fullName>
    </submittedName>
</protein>
<dbReference type="Pfam" id="PF09346">
    <property type="entry name" value="SMI1_KNR4"/>
    <property type="match status" value="1"/>
</dbReference>
<keyword evidence="3" id="KW-1185">Reference proteome</keyword>
<gene>
    <name evidence="2" type="ORF">Mal33_28990</name>
</gene>
<dbReference type="AlphaFoldDB" id="A0A518IUY2"/>
<dbReference type="InterPro" id="IPR018958">
    <property type="entry name" value="Knr4/Smi1-like_dom"/>
</dbReference>
<dbReference type="InterPro" id="IPR037883">
    <property type="entry name" value="Knr4/Smi1-like_sf"/>
</dbReference>
<evidence type="ECO:0000313" key="2">
    <source>
        <dbReference type="EMBL" id="QDV56898.1"/>
    </source>
</evidence>
<evidence type="ECO:0000259" key="1">
    <source>
        <dbReference type="SMART" id="SM00860"/>
    </source>
</evidence>